<evidence type="ECO:0000256" key="1">
    <source>
        <dbReference type="SAM" id="MobiDB-lite"/>
    </source>
</evidence>
<dbReference type="AlphaFoldDB" id="A0AB74UHB4"/>
<dbReference type="GO" id="GO:0006274">
    <property type="term" value="P:DNA replication termination"/>
    <property type="evidence" value="ECO:0007669"/>
    <property type="project" value="InterPro"/>
</dbReference>
<proteinExistence type="predicted"/>
<dbReference type="RefSeq" id="WP_353982008.1">
    <property type="nucleotide sequence ID" value="NZ_CP159578.1"/>
</dbReference>
<organism evidence="2">
    <name type="scientific">Salinicola endophyticus</name>
    <dbReference type="NCBI Taxonomy" id="1949083"/>
    <lineage>
        <taxon>Bacteria</taxon>
        <taxon>Pseudomonadati</taxon>
        <taxon>Pseudomonadota</taxon>
        <taxon>Gammaproteobacteria</taxon>
        <taxon>Oceanospirillales</taxon>
        <taxon>Halomonadaceae</taxon>
        <taxon>Salinicola</taxon>
    </lineage>
</organism>
<reference evidence="2" key="1">
    <citation type="submission" date="2024-06" db="EMBL/GenBank/DDBJ databases">
        <title>Complete genome of Salinicola endophyticus HNIBRBA4755.</title>
        <authorList>
            <person name="Shin S.Y."/>
            <person name="Kang H."/>
            <person name="Song J."/>
        </authorList>
    </citation>
    <scope>NUCLEOTIDE SEQUENCE</scope>
    <source>
        <strain evidence="2">HNIBRBA4755</strain>
    </source>
</reference>
<dbReference type="EMBL" id="CP159578">
    <property type="protein sequence ID" value="XCJ81248.1"/>
    <property type="molecule type" value="Genomic_DNA"/>
</dbReference>
<dbReference type="Gene3D" id="3.50.14.10">
    <property type="entry name" value="Replication terminator Tus, domain 1 superfamily/Replication terminator Tus"/>
    <property type="match status" value="1"/>
</dbReference>
<accession>A0AB74UHB4</accession>
<feature type="region of interest" description="Disordered" evidence="1">
    <location>
        <begin position="245"/>
        <end position="273"/>
    </location>
</feature>
<feature type="region of interest" description="Disordered" evidence="1">
    <location>
        <begin position="293"/>
        <end position="319"/>
    </location>
</feature>
<sequence>MELQYRLLAELESDFDELIDATDRLASTYTAAPTPAWALGDAPVDATWLRRALTDFWYQDGQDGRETRNYIGLIVAGPELMSAVEAVNAAKARFAATLKHIREAAPRLVPEIKAVLPFRHPALHDHLRGQGLARLHLKQCWRQLPIADAPLSRVRLAWYTSGRSIKRLSVAEAEARLARMDTAGAHIRIQLRKLGDIPSDEPLAQIQNQAPVMRANLFFREALADGRQRRAMNLPLPLFIPDPALRLPDHNAPPLRPPASRTRAKRSDQRLEDDPFLPSLRVYRYRNPALQLAEARERQARDSAAQEVETPAPGDKAGR</sequence>
<evidence type="ECO:0000313" key="2">
    <source>
        <dbReference type="EMBL" id="XCJ81248.1"/>
    </source>
</evidence>
<gene>
    <name evidence="2" type="ORF">ABV408_08730</name>
</gene>
<protein>
    <submittedName>
        <fullName evidence="2">DNA replication terminus site-binding protein</fullName>
    </submittedName>
</protein>
<dbReference type="GO" id="GO:0003677">
    <property type="term" value="F:DNA binding"/>
    <property type="evidence" value="ECO:0007669"/>
    <property type="project" value="InterPro"/>
</dbReference>
<dbReference type="GO" id="GO:0005737">
    <property type="term" value="C:cytoplasm"/>
    <property type="evidence" value="ECO:0007669"/>
    <property type="project" value="InterPro"/>
</dbReference>
<dbReference type="InterPro" id="IPR036381">
    <property type="entry name" value="Tus_dom1"/>
</dbReference>
<name>A0AB74UHB4_9GAMM</name>